<evidence type="ECO:0000313" key="2">
    <source>
        <dbReference type="Proteomes" id="UP000314294"/>
    </source>
</evidence>
<protein>
    <submittedName>
        <fullName evidence="1">Uncharacterized protein</fullName>
    </submittedName>
</protein>
<accession>A0A4Z2GS79</accession>
<dbReference type="Proteomes" id="UP000314294">
    <property type="component" value="Unassembled WGS sequence"/>
</dbReference>
<gene>
    <name evidence="1" type="ORF">EYF80_033532</name>
</gene>
<name>A0A4Z2GS79_9TELE</name>
<dbReference type="AlphaFoldDB" id="A0A4Z2GS79"/>
<organism evidence="1 2">
    <name type="scientific">Liparis tanakae</name>
    <name type="common">Tanaka's snailfish</name>
    <dbReference type="NCBI Taxonomy" id="230148"/>
    <lineage>
        <taxon>Eukaryota</taxon>
        <taxon>Metazoa</taxon>
        <taxon>Chordata</taxon>
        <taxon>Craniata</taxon>
        <taxon>Vertebrata</taxon>
        <taxon>Euteleostomi</taxon>
        <taxon>Actinopterygii</taxon>
        <taxon>Neopterygii</taxon>
        <taxon>Teleostei</taxon>
        <taxon>Neoteleostei</taxon>
        <taxon>Acanthomorphata</taxon>
        <taxon>Eupercaria</taxon>
        <taxon>Perciformes</taxon>
        <taxon>Cottioidei</taxon>
        <taxon>Cottales</taxon>
        <taxon>Liparidae</taxon>
        <taxon>Liparis</taxon>
    </lineage>
</organism>
<sequence>MLQAGWQVRRHSGQEVLIHVEVCQLESLLLGERKRNTFVADILSLSYVAELDGGAVEDAAEGDGLDFPVRHGVAEQADAGVHGLLVVEAGRTEVLSSHGRNLVGMEVDHLEKGI</sequence>
<comment type="caution">
    <text evidence="1">The sequence shown here is derived from an EMBL/GenBank/DDBJ whole genome shotgun (WGS) entry which is preliminary data.</text>
</comment>
<reference evidence="1 2" key="1">
    <citation type="submission" date="2019-03" db="EMBL/GenBank/DDBJ databases">
        <title>First draft genome of Liparis tanakae, snailfish: a comprehensive survey of snailfish specific genes.</title>
        <authorList>
            <person name="Kim W."/>
            <person name="Song I."/>
            <person name="Jeong J.-H."/>
            <person name="Kim D."/>
            <person name="Kim S."/>
            <person name="Ryu S."/>
            <person name="Song J.Y."/>
            <person name="Lee S.K."/>
        </authorList>
    </citation>
    <scope>NUCLEOTIDE SEQUENCE [LARGE SCALE GENOMIC DNA]</scope>
    <source>
        <tissue evidence="1">Muscle</tissue>
    </source>
</reference>
<keyword evidence="2" id="KW-1185">Reference proteome</keyword>
<dbReference type="EMBL" id="SRLO01000433">
    <property type="protein sequence ID" value="TNN56239.1"/>
    <property type="molecule type" value="Genomic_DNA"/>
</dbReference>
<proteinExistence type="predicted"/>
<evidence type="ECO:0000313" key="1">
    <source>
        <dbReference type="EMBL" id="TNN56239.1"/>
    </source>
</evidence>